<reference evidence="3" key="4">
    <citation type="journal article" date="2008" name="Nucleic Acids Res.">
        <title>The rice annotation project database (RAP-DB): 2008 update.</title>
        <authorList>
            <consortium name="The rice annotation project (RAP)"/>
        </authorList>
    </citation>
    <scope>GENOME REANNOTATION</scope>
    <source>
        <strain evidence="3">cv. Nipponbare</strain>
    </source>
</reference>
<dbReference type="Proteomes" id="UP000000763">
    <property type="component" value="Chromosome 7"/>
</dbReference>
<accession>Q8GW07</accession>
<organism evidence="1 3">
    <name type="scientific">Oryza sativa subsp. japonica</name>
    <name type="common">Rice</name>
    <dbReference type="NCBI Taxonomy" id="39947"/>
    <lineage>
        <taxon>Eukaryota</taxon>
        <taxon>Viridiplantae</taxon>
        <taxon>Streptophyta</taxon>
        <taxon>Embryophyta</taxon>
        <taxon>Tracheophyta</taxon>
        <taxon>Spermatophyta</taxon>
        <taxon>Magnoliopsida</taxon>
        <taxon>Liliopsida</taxon>
        <taxon>Poales</taxon>
        <taxon>Poaceae</taxon>
        <taxon>BOP clade</taxon>
        <taxon>Oryzoideae</taxon>
        <taxon>Oryzeae</taxon>
        <taxon>Oryzinae</taxon>
        <taxon>Oryza</taxon>
        <taxon>Oryza sativa</taxon>
    </lineage>
</organism>
<proteinExistence type="predicted"/>
<dbReference type="EMBL" id="AP004314">
    <property type="protein sequence ID" value="BAC83488.1"/>
    <property type="molecule type" value="Genomic_DNA"/>
</dbReference>
<evidence type="ECO:0000313" key="1">
    <source>
        <dbReference type="EMBL" id="BAC45042.1"/>
    </source>
</evidence>
<name>Q8GW07_ORYSJ</name>
<dbReference type="EMBL" id="AP003829">
    <property type="protein sequence ID" value="BAC45042.1"/>
    <property type="molecule type" value="Genomic_DNA"/>
</dbReference>
<sequence>MTCNTEWHGGSSTGIGASFFRGFQSDKPGVSTVHEQNRYKQNFYSRAQEKKLVCVKKKLYASNNRIAYWSHGNRNDFLTRRSIPFLQRW</sequence>
<protein>
    <submittedName>
        <fullName evidence="1">Uncharacterized protein</fullName>
    </submittedName>
</protein>
<dbReference type="AlphaFoldDB" id="Q8GW07"/>
<reference evidence="3" key="3">
    <citation type="journal article" date="2005" name="Nature">
        <title>The map-based sequence of the rice genome.</title>
        <authorList>
            <consortium name="International rice genome sequencing project (IRGSP)"/>
            <person name="Matsumoto T."/>
            <person name="Wu J."/>
            <person name="Kanamori H."/>
            <person name="Katayose Y."/>
            <person name="Fujisawa M."/>
            <person name="Namiki N."/>
            <person name="Mizuno H."/>
            <person name="Yamamoto K."/>
            <person name="Antonio B.A."/>
            <person name="Baba T."/>
            <person name="Sakata K."/>
            <person name="Nagamura Y."/>
            <person name="Aoki H."/>
            <person name="Arikawa K."/>
            <person name="Arita K."/>
            <person name="Bito T."/>
            <person name="Chiden Y."/>
            <person name="Fujitsuka N."/>
            <person name="Fukunaka R."/>
            <person name="Hamada M."/>
            <person name="Harada C."/>
            <person name="Hayashi A."/>
            <person name="Hijishita S."/>
            <person name="Honda M."/>
            <person name="Hosokawa S."/>
            <person name="Ichikawa Y."/>
            <person name="Idonuma A."/>
            <person name="Iijima M."/>
            <person name="Ikeda M."/>
            <person name="Ikeno M."/>
            <person name="Ito K."/>
            <person name="Ito S."/>
            <person name="Ito T."/>
            <person name="Ito Y."/>
            <person name="Ito Y."/>
            <person name="Iwabuchi A."/>
            <person name="Kamiya K."/>
            <person name="Karasawa W."/>
            <person name="Kurita K."/>
            <person name="Katagiri S."/>
            <person name="Kikuta A."/>
            <person name="Kobayashi H."/>
            <person name="Kobayashi N."/>
            <person name="Machita K."/>
            <person name="Maehara T."/>
            <person name="Masukawa M."/>
            <person name="Mizubayashi T."/>
            <person name="Mukai Y."/>
            <person name="Nagasaki H."/>
            <person name="Nagata Y."/>
            <person name="Naito S."/>
            <person name="Nakashima M."/>
            <person name="Nakama Y."/>
            <person name="Nakamichi Y."/>
            <person name="Nakamura M."/>
            <person name="Meguro A."/>
            <person name="Negishi M."/>
            <person name="Ohta I."/>
            <person name="Ohta T."/>
            <person name="Okamoto M."/>
            <person name="Ono N."/>
            <person name="Saji S."/>
            <person name="Sakaguchi M."/>
            <person name="Sakai K."/>
            <person name="Shibata M."/>
            <person name="Shimokawa T."/>
            <person name="Song J."/>
            <person name="Takazaki Y."/>
            <person name="Terasawa K."/>
            <person name="Tsugane M."/>
            <person name="Tsuji K."/>
            <person name="Ueda S."/>
            <person name="Waki K."/>
            <person name="Yamagata H."/>
            <person name="Yamamoto M."/>
            <person name="Yamamoto S."/>
            <person name="Yamane H."/>
            <person name="Yoshiki S."/>
            <person name="Yoshihara R."/>
            <person name="Yukawa K."/>
            <person name="Zhong H."/>
            <person name="Yano M."/>
            <person name="Yuan Q."/>
            <person name="Ouyang S."/>
            <person name="Liu J."/>
            <person name="Jones K.M."/>
            <person name="Gansberger K."/>
            <person name="Moffat K."/>
            <person name="Hill J."/>
            <person name="Bera J."/>
            <person name="Fadrosh D."/>
            <person name="Jin S."/>
            <person name="Johri S."/>
            <person name="Kim M."/>
            <person name="Overton L."/>
            <person name="Reardon M."/>
            <person name="Tsitrin T."/>
            <person name="Vuong H."/>
            <person name="Weaver B."/>
            <person name="Ciecko A."/>
            <person name="Tallon L."/>
            <person name="Jackson J."/>
            <person name="Pai G."/>
            <person name="Aken S.V."/>
            <person name="Utterback T."/>
            <person name="Reidmuller S."/>
            <person name="Feldblyum T."/>
            <person name="Hsiao J."/>
            <person name="Zismann V."/>
            <person name="Iobst S."/>
            <person name="de Vazeille A.R."/>
            <person name="Buell C.R."/>
            <person name="Ying K."/>
            <person name="Li Y."/>
            <person name="Lu T."/>
            <person name="Huang Y."/>
            <person name="Zhao Q."/>
            <person name="Feng Q."/>
            <person name="Zhang L."/>
            <person name="Zhu J."/>
            <person name="Weng Q."/>
            <person name="Mu J."/>
            <person name="Lu Y."/>
            <person name="Fan D."/>
            <person name="Liu Y."/>
            <person name="Guan J."/>
            <person name="Zhang Y."/>
            <person name="Yu S."/>
            <person name="Liu X."/>
            <person name="Zhang Y."/>
            <person name="Hong G."/>
            <person name="Han B."/>
            <person name="Choisne N."/>
            <person name="Demange N."/>
            <person name="Orjeda G."/>
            <person name="Samain S."/>
            <person name="Cattolico L."/>
            <person name="Pelletier E."/>
            <person name="Couloux A."/>
            <person name="Segurens B."/>
            <person name="Wincker P."/>
            <person name="D'Hont A."/>
            <person name="Scarpelli C."/>
            <person name="Weissenbach J."/>
            <person name="Salanoubat M."/>
            <person name="Quetier F."/>
            <person name="Yu Y."/>
            <person name="Kim H.R."/>
            <person name="Rambo T."/>
            <person name="Currie J."/>
            <person name="Collura K."/>
            <person name="Luo M."/>
            <person name="Yang T."/>
            <person name="Ammiraju J.S.S."/>
            <person name="Engler F."/>
            <person name="Soderlund C."/>
            <person name="Wing R.A."/>
            <person name="Palmer L.E."/>
            <person name="de la Bastide M."/>
            <person name="Spiegel L."/>
            <person name="Nascimento L."/>
            <person name="Zutavern T."/>
            <person name="O'Shaughnessy A."/>
            <person name="Dike S."/>
            <person name="Dedhia N."/>
            <person name="Preston R."/>
            <person name="Balija V."/>
            <person name="McCombie W.R."/>
            <person name="Chow T."/>
            <person name="Chen H."/>
            <person name="Chung M."/>
            <person name="Chen C."/>
            <person name="Shaw J."/>
            <person name="Wu H."/>
            <person name="Hsiao K."/>
            <person name="Chao Y."/>
            <person name="Chu M."/>
            <person name="Cheng C."/>
            <person name="Hour A."/>
            <person name="Lee P."/>
            <person name="Lin S."/>
            <person name="Lin Y."/>
            <person name="Liou J."/>
            <person name="Liu S."/>
            <person name="Hsing Y."/>
            <person name="Raghuvanshi S."/>
            <person name="Mohanty A."/>
            <person name="Bharti A.K."/>
            <person name="Gaur A."/>
            <person name="Gupta V."/>
            <person name="Kumar D."/>
            <person name="Ravi V."/>
            <person name="Vij S."/>
            <person name="Kapur A."/>
            <person name="Khurana P."/>
            <person name="Khurana P."/>
            <person name="Khurana J.P."/>
            <person name="Tyagi A.K."/>
            <person name="Gaikwad K."/>
            <person name="Singh A."/>
            <person name="Dalal V."/>
            <person name="Srivastava S."/>
            <person name="Dixit A."/>
            <person name="Pal A.K."/>
            <person name="Ghazi I.A."/>
            <person name="Yadav M."/>
            <person name="Pandit A."/>
            <person name="Bhargava A."/>
            <person name="Sureshbabu K."/>
            <person name="Batra K."/>
            <person name="Sharma T.R."/>
            <person name="Mohapatra T."/>
            <person name="Singh N.K."/>
            <person name="Messing J."/>
            <person name="Nelson A.B."/>
            <person name="Fuks G."/>
            <person name="Kavchok S."/>
            <person name="Keizer G."/>
            <person name="Linton E."/>
            <person name="Llaca V."/>
            <person name="Song R."/>
            <person name="Tanyolac B."/>
            <person name="Young S."/>
            <person name="Ho-Il K."/>
            <person name="Hahn J.H."/>
            <person name="Sangsakoo G."/>
            <person name="Vanavichit A."/>
            <person name="de Mattos Luiz.A.T."/>
            <person name="Zimmer P.D."/>
            <person name="Malone G."/>
            <person name="Dellagostin O."/>
            <person name="de Oliveira A.C."/>
            <person name="Bevan M."/>
            <person name="Bancroft I."/>
            <person name="Minx P."/>
            <person name="Cordum H."/>
            <person name="Wilson R."/>
            <person name="Cheng Z."/>
            <person name="Jin W."/>
            <person name="Jiang J."/>
            <person name="Leong S.A."/>
            <person name="Iwama H."/>
            <person name="Gojobori T."/>
            <person name="Itoh T."/>
            <person name="Niimura Y."/>
            <person name="Fujii Y."/>
            <person name="Habara T."/>
            <person name="Sakai H."/>
            <person name="Sato Y."/>
            <person name="Wilson G."/>
            <person name="Kumar K."/>
            <person name="McCouch S."/>
            <person name="Juretic N."/>
            <person name="Hoen D."/>
            <person name="Wright S."/>
            <person name="Bruskiewich R."/>
            <person name="Bureau T."/>
            <person name="Miyao A."/>
            <person name="Hirochika H."/>
            <person name="Nishikawa T."/>
            <person name="Kadowaki K."/>
            <person name="Sugiura M."/>
            <person name="Burr B."/>
            <person name="Sasaki T."/>
        </authorList>
    </citation>
    <scope>NUCLEOTIDE SEQUENCE [LARGE SCALE GENOMIC DNA]</scope>
    <source>
        <strain evidence="3">cv. Nipponbare</strain>
    </source>
</reference>
<reference evidence="2" key="2">
    <citation type="submission" date="2001-11" db="EMBL/GenBank/DDBJ databases">
        <title>Oryza sativa nipponbare(GA3) genomic DNA, chromosome 7, PAC clone:P0495H05.</title>
        <authorList>
            <person name="Sasaki T."/>
            <person name="Matsumoto T."/>
            <person name="Yamamoto K."/>
        </authorList>
    </citation>
    <scope>NUCLEOTIDE SEQUENCE</scope>
</reference>
<evidence type="ECO:0000313" key="3">
    <source>
        <dbReference type="Proteomes" id="UP000000763"/>
    </source>
</evidence>
<evidence type="ECO:0000313" key="2">
    <source>
        <dbReference type="EMBL" id="BAC83488.1"/>
    </source>
</evidence>
<gene>
    <name evidence="1" type="primary">OJ1417_E01.104</name>
    <name evidence="2" type="ORF">P0495H05.44</name>
</gene>
<reference evidence="1" key="1">
    <citation type="submission" date="2001-07" db="EMBL/GenBank/DDBJ databases">
        <title>Oryza sativa nipponbare(GA3) genomic DNA, chromosome 7, BAC clone:OJ1417_E01.</title>
        <authorList>
            <person name="Sasaki T."/>
            <person name="Matsumoto T."/>
            <person name="Yamamoto K."/>
        </authorList>
    </citation>
    <scope>NUCLEOTIDE SEQUENCE</scope>
</reference>